<dbReference type="AlphaFoldDB" id="A0A5A9YY28"/>
<reference evidence="3 4" key="1">
    <citation type="submission" date="2019-07" db="EMBL/GenBank/DDBJ databases">
        <title>Aquicoccus porphyridii gen. nov., sp. nov., isolated from a small marine red alga, Porphyridium marinum.</title>
        <authorList>
            <person name="Liu L."/>
        </authorList>
    </citation>
    <scope>NUCLEOTIDE SEQUENCE [LARGE SCALE GENOMIC DNA]</scope>
    <source>
        <strain evidence="3 4">L1 8-17</strain>
    </source>
</reference>
<sequence length="154" mass="16353">MKKDRKTTIVSTSDDVAALERDLRTHKRRQVGQLRLDIKGMDSERQNRLALEINRGYFACGCATATVLGIVGLIAGAAHGWSTHLGADAGWAGAARAAAWALGGFAIGTSLGKLIGKRFAAIRLGRAVGELRQHFGPEELPPEKPTARCAVHGA</sequence>
<dbReference type="EMBL" id="VINQ01000025">
    <property type="protein sequence ID" value="KAA0909772.1"/>
    <property type="molecule type" value="Genomic_DNA"/>
</dbReference>
<evidence type="ECO:0000256" key="2">
    <source>
        <dbReference type="SAM" id="Phobius"/>
    </source>
</evidence>
<feature type="compositionally biased region" description="Basic and acidic residues" evidence="1">
    <location>
        <begin position="135"/>
        <end position="146"/>
    </location>
</feature>
<evidence type="ECO:0000313" key="3">
    <source>
        <dbReference type="EMBL" id="KAA0909772.1"/>
    </source>
</evidence>
<keyword evidence="4" id="KW-1185">Reference proteome</keyword>
<evidence type="ECO:0000313" key="4">
    <source>
        <dbReference type="Proteomes" id="UP000325291"/>
    </source>
</evidence>
<keyword evidence="2" id="KW-0812">Transmembrane</keyword>
<gene>
    <name evidence="3" type="ORF">FLO80_20005</name>
</gene>
<keyword evidence="2" id="KW-0472">Membrane</keyword>
<keyword evidence="2" id="KW-1133">Transmembrane helix</keyword>
<organism evidence="3 4">
    <name type="scientific">Aquicoccus porphyridii</name>
    <dbReference type="NCBI Taxonomy" id="1852029"/>
    <lineage>
        <taxon>Bacteria</taxon>
        <taxon>Pseudomonadati</taxon>
        <taxon>Pseudomonadota</taxon>
        <taxon>Alphaproteobacteria</taxon>
        <taxon>Rhodobacterales</taxon>
        <taxon>Paracoccaceae</taxon>
        <taxon>Aquicoccus</taxon>
    </lineage>
</organism>
<feature type="transmembrane region" description="Helical" evidence="2">
    <location>
        <begin position="97"/>
        <end position="116"/>
    </location>
</feature>
<name>A0A5A9YY28_9RHOB</name>
<feature type="region of interest" description="Disordered" evidence="1">
    <location>
        <begin position="135"/>
        <end position="154"/>
    </location>
</feature>
<proteinExistence type="predicted"/>
<feature type="transmembrane region" description="Helical" evidence="2">
    <location>
        <begin position="56"/>
        <end position="77"/>
    </location>
</feature>
<comment type="caution">
    <text evidence="3">The sequence shown here is derived from an EMBL/GenBank/DDBJ whole genome shotgun (WGS) entry which is preliminary data.</text>
</comment>
<accession>A0A5A9YY28</accession>
<dbReference type="RefSeq" id="WP_146611049.1">
    <property type="nucleotide sequence ID" value="NZ_VINQ01000025.1"/>
</dbReference>
<protein>
    <submittedName>
        <fullName evidence="3">Uncharacterized protein</fullName>
    </submittedName>
</protein>
<evidence type="ECO:0000256" key="1">
    <source>
        <dbReference type="SAM" id="MobiDB-lite"/>
    </source>
</evidence>
<dbReference type="Proteomes" id="UP000325291">
    <property type="component" value="Unassembled WGS sequence"/>
</dbReference>